<evidence type="ECO:0000256" key="3">
    <source>
        <dbReference type="ARBA" id="ARBA00023065"/>
    </source>
</evidence>
<dbReference type="Pfam" id="PF01813">
    <property type="entry name" value="ATP-synt_D"/>
    <property type="match status" value="1"/>
</dbReference>
<dbReference type="Proteomes" id="UP000440066">
    <property type="component" value="Unassembled WGS sequence"/>
</dbReference>
<comment type="caution">
    <text evidence="5">The sequence shown here is derived from an EMBL/GenBank/DDBJ whole genome shotgun (WGS) entry which is preliminary data.</text>
</comment>
<evidence type="ECO:0000313" key="6">
    <source>
        <dbReference type="Proteomes" id="UP000440066"/>
    </source>
</evidence>
<accession>A0A844C4F9</accession>
<gene>
    <name evidence="4" type="primary">atpD</name>
    <name evidence="5" type="ORF">GF867_10390</name>
</gene>
<dbReference type="GO" id="GO:0042777">
    <property type="term" value="P:proton motive force-driven plasma membrane ATP synthesis"/>
    <property type="evidence" value="ECO:0007669"/>
    <property type="project" value="UniProtKB-UniRule"/>
</dbReference>
<dbReference type="NCBIfam" id="TIGR00309">
    <property type="entry name" value="V_ATPase_subD"/>
    <property type="match status" value="1"/>
</dbReference>
<dbReference type="Gene3D" id="1.10.287.3240">
    <property type="match status" value="1"/>
</dbReference>
<comment type="function">
    <text evidence="4">Produces ATP from ADP in the presence of a proton gradient across the membrane.</text>
</comment>
<dbReference type="HAMAP" id="MF_00271">
    <property type="entry name" value="ATP_synth_D_arch"/>
    <property type="match status" value="1"/>
</dbReference>
<organism evidence="5 6">
    <name type="scientific">Fundicoccus ignavus</name>
    <dbReference type="NCBI Taxonomy" id="2664442"/>
    <lineage>
        <taxon>Bacteria</taxon>
        <taxon>Bacillati</taxon>
        <taxon>Bacillota</taxon>
        <taxon>Bacilli</taxon>
        <taxon>Lactobacillales</taxon>
        <taxon>Aerococcaceae</taxon>
        <taxon>Fundicoccus</taxon>
    </lineage>
</organism>
<name>A0A844C4F9_9LACT</name>
<evidence type="ECO:0000256" key="2">
    <source>
        <dbReference type="ARBA" id="ARBA00022448"/>
    </source>
</evidence>
<proteinExistence type="inferred from homology"/>
<dbReference type="RefSeq" id="WP_153833033.1">
    <property type="nucleotide sequence ID" value="NZ_WJQT01000017.1"/>
</dbReference>
<comment type="similarity">
    <text evidence="1 4">Belongs to the V-ATPase D subunit family.</text>
</comment>
<dbReference type="EMBL" id="WJQT01000017">
    <property type="protein sequence ID" value="MRJ47972.1"/>
    <property type="molecule type" value="Genomic_DNA"/>
</dbReference>
<reference evidence="5 6" key="1">
    <citation type="submission" date="2019-11" db="EMBL/GenBank/DDBJ databases">
        <title>Characterisation of Fundicoccus ignavus gen. nov. sp. nov., a novel genus of the family Aerococcaceae from bulk tank milk.</title>
        <authorList>
            <person name="Siebert A."/>
            <person name="Huptas C."/>
            <person name="Wenning M."/>
            <person name="Scherer S."/>
            <person name="Doll E.V."/>
        </authorList>
    </citation>
    <scope>NUCLEOTIDE SEQUENCE [LARGE SCALE GENOMIC DNA]</scope>
    <source>
        <strain evidence="5 6">DSM 109652</strain>
    </source>
</reference>
<dbReference type="GO" id="GO:0005524">
    <property type="term" value="F:ATP binding"/>
    <property type="evidence" value="ECO:0007669"/>
    <property type="project" value="UniProtKB-UniRule"/>
</dbReference>
<dbReference type="GO" id="GO:0046961">
    <property type="term" value="F:proton-transporting ATPase activity, rotational mechanism"/>
    <property type="evidence" value="ECO:0007669"/>
    <property type="project" value="InterPro"/>
</dbReference>
<dbReference type="PANTHER" id="PTHR11671">
    <property type="entry name" value="V-TYPE ATP SYNTHASE SUBUNIT D"/>
    <property type="match status" value="1"/>
</dbReference>
<keyword evidence="4" id="KW-0066">ATP synthesis</keyword>
<evidence type="ECO:0000256" key="1">
    <source>
        <dbReference type="ARBA" id="ARBA00005850"/>
    </source>
</evidence>
<dbReference type="AlphaFoldDB" id="A0A844C4F9"/>
<keyword evidence="3 4" id="KW-0406">Ion transport</keyword>
<protein>
    <recommendedName>
        <fullName evidence="4">V-type ATP synthase subunit D</fullName>
    </recommendedName>
    <alternativeName>
        <fullName evidence="4">V-ATPase subunit D</fullName>
    </alternativeName>
</protein>
<keyword evidence="4" id="KW-0375">Hydrogen ion transport</keyword>
<dbReference type="InterPro" id="IPR002699">
    <property type="entry name" value="V_ATPase_D"/>
</dbReference>
<evidence type="ECO:0000313" key="5">
    <source>
        <dbReference type="EMBL" id="MRJ47972.1"/>
    </source>
</evidence>
<sequence length="214" mass="24825">MAKLNVKPTRMELRRLKSQLATATSGHKLLKDKQDELMRQFIKLIRENNTLREKVENGLVDSMQDFVLAKSLENDQIVQGLFAVPSKEISLRMQTESIMSVRVPRMFTDIYEHGQSDSAYYSYSNSNSGMDEAIDSISASLDDLLKLAEIEKTCQLMADEIEKTRRRVNSLEFRTIPQLEETIYFIEMKLEESERANVTRMMKVKDMDKNKEEV</sequence>
<evidence type="ECO:0000256" key="4">
    <source>
        <dbReference type="HAMAP-Rule" id="MF_00271"/>
    </source>
</evidence>
<dbReference type="GO" id="GO:0046933">
    <property type="term" value="F:proton-transporting ATP synthase activity, rotational mechanism"/>
    <property type="evidence" value="ECO:0007669"/>
    <property type="project" value="UniProtKB-UniRule"/>
</dbReference>
<keyword evidence="2 4" id="KW-0813">Transport</keyword>